<evidence type="ECO:0000256" key="2">
    <source>
        <dbReference type="ARBA" id="ARBA00004604"/>
    </source>
</evidence>
<gene>
    <name evidence="14" type="ORF">ASPVEDRAFT_59317</name>
</gene>
<evidence type="ECO:0000256" key="8">
    <source>
        <dbReference type="ARBA" id="ARBA00023242"/>
    </source>
</evidence>
<dbReference type="AlphaFoldDB" id="A0A1L9P845"/>
<reference evidence="15" key="1">
    <citation type="journal article" date="2017" name="Genome Biol.">
        <title>Comparative genomics reveals high biological diversity and specific adaptations in the industrially and medically important fungal genus Aspergillus.</title>
        <authorList>
            <person name="de Vries R.P."/>
            <person name="Riley R."/>
            <person name="Wiebenga A."/>
            <person name="Aguilar-Osorio G."/>
            <person name="Amillis S."/>
            <person name="Uchima C.A."/>
            <person name="Anderluh G."/>
            <person name="Asadollahi M."/>
            <person name="Askin M."/>
            <person name="Barry K."/>
            <person name="Battaglia E."/>
            <person name="Bayram O."/>
            <person name="Benocci T."/>
            <person name="Braus-Stromeyer S.A."/>
            <person name="Caldana C."/>
            <person name="Canovas D."/>
            <person name="Cerqueira G.C."/>
            <person name="Chen F."/>
            <person name="Chen W."/>
            <person name="Choi C."/>
            <person name="Clum A."/>
            <person name="Dos Santos R.A."/>
            <person name="Damasio A.R."/>
            <person name="Diallinas G."/>
            <person name="Emri T."/>
            <person name="Fekete E."/>
            <person name="Flipphi M."/>
            <person name="Freyberg S."/>
            <person name="Gallo A."/>
            <person name="Gournas C."/>
            <person name="Habgood R."/>
            <person name="Hainaut M."/>
            <person name="Harispe M.L."/>
            <person name="Henrissat B."/>
            <person name="Hilden K.S."/>
            <person name="Hope R."/>
            <person name="Hossain A."/>
            <person name="Karabika E."/>
            <person name="Karaffa L."/>
            <person name="Karanyi Z."/>
            <person name="Krasevec N."/>
            <person name="Kuo A."/>
            <person name="Kusch H."/>
            <person name="LaButti K."/>
            <person name="Lagendijk E.L."/>
            <person name="Lapidus A."/>
            <person name="Levasseur A."/>
            <person name="Lindquist E."/>
            <person name="Lipzen A."/>
            <person name="Logrieco A.F."/>
            <person name="MacCabe A."/>
            <person name="Maekelae M.R."/>
            <person name="Malavazi I."/>
            <person name="Melin P."/>
            <person name="Meyer V."/>
            <person name="Mielnichuk N."/>
            <person name="Miskei M."/>
            <person name="Molnar A.P."/>
            <person name="Mule G."/>
            <person name="Ngan C.Y."/>
            <person name="Orejas M."/>
            <person name="Orosz E."/>
            <person name="Ouedraogo J.P."/>
            <person name="Overkamp K.M."/>
            <person name="Park H.-S."/>
            <person name="Perrone G."/>
            <person name="Piumi F."/>
            <person name="Punt P.J."/>
            <person name="Ram A.F."/>
            <person name="Ramon A."/>
            <person name="Rauscher S."/>
            <person name="Record E."/>
            <person name="Riano-Pachon D.M."/>
            <person name="Robert V."/>
            <person name="Roehrig J."/>
            <person name="Ruller R."/>
            <person name="Salamov A."/>
            <person name="Salih N.S."/>
            <person name="Samson R.A."/>
            <person name="Sandor E."/>
            <person name="Sanguinetti M."/>
            <person name="Schuetze T."/>
            <person name="Sepcic K."/>
            <person name="Shelest E."/>
            <person name="Sherlock G."/>
            <person name="Sophianopoulou V."/>
            <person name="Squina F.M."/>
            <person name="Sun H."/>
            <person name="Susca A."/>
            <person name="Todd R.B."/>
            <person name="Tsang A."/>
            <person name="Unkles S.E."/>
            <person name="van de Wiele N."/>
            <person name="van Rossen-Uffink D."/>
            <person name="Oliveira J.V."/>
            <person name="Vesth T.C."/>
            <person name="Visser J."/>
            <person name="Yu J.-H."/>
            <person name="Zhou M."/>
            <person name="Andersen M.R."/>
            <person name="Archer D.B."/>
            <person name="Baker S.E."/>
            <person name="Benoit I."/>
            <person name="Brakhage A.A."/>
            <person name="Braus G.H."/>
            <person name="Fischer R."/>
            <person name="Frisvad J.C."/>
            <person name="Goldman G.H."/>
            <person name="Houbraken J."/>
            <person name="Oakley B."/>
            <person name="Pocsi I."/>
            <person name="Scazzocchio C."/>
            <person name="Seiboth B."/>
            <person name="vanKuyk P.A."/>
            <person name="Wortman J."/>
            <person name="Dyer P.S."/>
            <person name="Grigoriev I.V."/>
        </authorList>
    </citation>
    <scope>NUCLEOTIDE SEQUENCE [LARGE SCALE GENOMIC DNA]</scope>
    <source>
        <strain evidence="15">CBS 583.65</strain>
    </source>
</reference>
<feature type="compositionally biased region" description="Acidic residues" evidence="11">
    <location>
        <begin position="63"/>
        <end position="106"/>
    </location>
</feature>
<comment type="function">
    <text evidence="1 10">DEAD-box RNA helicase-like protein required for pre-18S rRNA processing, specifically at sites A0, A1, and A2.</text>
</comment>
<proteinExistence type="inferred from homology"/>
<dbReference type="InterPro" id="IPR010678">
    <property type="entry name" value="UTP25"/>
</dbReference>
<dbReference type="Gene3D" id="3.40.50.300">
    <property type="entry name" value="P-loop containing nucleotide triphosphate hydrolases"/>
    <property type="match status" value="1"/>
</dbReference>
<feature type="compositionally biased region" description="Basic and acidic residues" evidence="11">
    <location>
        <begin position="46"/>
        <end position="56"/>
    </location>
</feature>
<evidence type="ECO:0000256" key="11">
    <source>
        <dbReference type="SAM" id="MobiDB-lite"/>
    </source>
</evidence>
<feature type="region of interest" description="Disordered" evidence="11">
    <location>
        <begin position="1"/>
        <end position="121"/>
    </location>
</feature>
<keyword evidence="8 10" id="KW-0539">Nucleus</keyword>
<keyword evidence="15" id="KW-1185">Reference proteome</keyword>
<dbReference type="Proteomes" id="UP000184073">
    <property type="component" value="Unassembled WGS sequence"/>
</dbReference>
<evidence type="ECO:0000259" key="13">
    <source>
        <dbReference type="Pfam" id="PF22916"/>
    </source>
</evidence>
<feature type="domain" description="UTP25 C-terminal" evidence="12">
    <location>
        <begin position="472"/>
        <end position="666"/>
    </location>
</feature>
<dbReference type="GO" id="GO:0000462">
    <property type="term" value="P:maturation of SSU-rRNA from tricistronic rRNA transcript (SSU-rRNA, 5.8S rRNA, LSU-rRNA)"/>
    <property type="evidence" value="ECO:0007669"/>
    <property type="project" value="TreeGrafter"/>
</dbReference>
<evidence type="ECO:0000256" key="10">
    <source>
        <dbReference type="RuleBase" id="RU365070"/>
    </source>
</evidence>
<keyword evidence="7 10" id="KW-0698">rRNA processing</keyword>
<dbReference type="InterPro" id="IPR053940">
    <property type="entry name" value="UTP25_NTPase-like"/>
</dbReference>
<dbReference type="VEuPathDB" id="FungiDB:ASPVEDRAFT_59317"/>
<dbReference type="GO" id="GO:0032040">
    <property type="term" value="C:small-subunit processome"/>
    <property type="evidence" value="ECO:0007669"/>
    <property type="project" value="TreeGrafter"/>
</dbReference>
<protein>
    <recommendedName>
        <fullName evidence="5 10">U3 small nucleolar RNA-associated protein 25</fullName>
        <shortName evidence="10">U3 snoRNA-associated protein 25</shortName>
    </recommendedName>
</protein>
<comment type="subunit">
    <text evidence="4 10">Component of the ribosomal small subunit (SSU) processome composed of at least 40 protein subunits and snoRNA U3.</text>
</comment>
<comment type="subcellular location">
    <subcellularLocation>
        <location evidence="2 10">Nucleus</location>
        <location evidence="2 10">Nucleolus</location>
    </subcellularLocation>
</comment>
<evidence type="ECO:0000256" key="7">
    <source>
        <dbReference type="ARBA" id="ARBA00022552"/>
    </source>
</evidence>
<dbReference type="PANTHER" id="PTHR12933">
    <property type="entry name" value="ORF PROTEIN-RELATED"/>
    <property type="match status" value="1"/>
</dbReference>
<accession>A0A1L9P845</accession>
<dbReference type="EMBL" id="KV878125">
    <property type="protein sequence ID" value="OJI97656.1"/>
    <property type="molecule type" value="Genomic_DNA"/>
</dbReference>
<evidence type="ECO:0000256" key="3">
    <source>
        <dbReference type="ARBA" id="ARBA00009223"/>
    </source>
</evidence>
<dbReference type="Pfam" id="PF22916">
    <property type="entry name" value="UTP25_NTPase-like"/>
    <property type="match status" value="1"/>
</dbReference>
<dbReference type="RefSeq" id="XP_040663419.1">
    <property type="nucleotide sequence ID" value="XM_040815474.1"/>
</dbReference>
<evidence type="ECO:0000256" key="6">
    <source>
        <dbReference type="ARBA" id="ARBA00022517"/>
    </source>
</evidence>
<dbReference type="GO" id="GO:0019843">
    <property type="term" value="F:rRNA binding"/>
    <property type="evidence" value="ECO:0007669"/>
    <property type="project" value="TreeGrafter"/>
</dbReference>
<dbReference type="InterPro" id="IPR053939">
    <property type="entry name" value="UTP25_C"/>
</dbReference>
<dbReference type="FunFam" id="3.40.50.300:FF:002356">
    <property type="entry name" value="U3 small nucleolar RNA-associated protein 25"/>
    <property type="match status" value="1"/>
</dbReference>
<dbReference type="InterPro" id="IPR027417">
    <property type="entry name" value="P-loop_NTPase"/>
</dbReference>
<dbReference type="GeneID" id="63730985"/>
<feature type="domain" description="UTP25 NTP hydrolase-like" evidence="13">
    <location>
        <begin position="199"/>
        <end position="456"/>
    </location>
</feature>
<evidence type="ECO:0000313" key="15">
    <source>
        <dbReference type="Proteomes" id="UP000184073"/>
    </source>
</evidence>
<evidence type="ECO:0000256" key="9">
    <source>
        <dbReference type="ARBA" id="ARBA00023274"/>
    </source>
</evidence>
<sequence length="667" mass="76180">MPADDASSDSDQHDQQSAQPYTELLQLLQTKTDNHVPARKKRKMGHRDNEVLREAQSDAVAMGEEEDVQSLDDDLQQQEPDEEGGLEEQDLDIQEDSDDEGNENDPFESHFQSPNEKELSQKIKAASENKWKNMKKELPGGLKIWRAVPDFGQSDVPLLGAIKSLSSVKVKRKLKSSVAERIPSLSGNAQQVSPYIFDYQDVLYGARTTSESANMRDLLAVHATNHALKTRDRVLKNNTRVAKEQDADLEIRDQGFTRPKVLYLLPTKQACVRVVEAITRFFQPEQQENKKRFIDTFSVANDPSWENKPEDFRELFGGNDDDMFRLGLKFTRKTLKFFTQFYTSDLILASPLGLRTIMDQADVKKRDYDFLSSIEVVIVDHADALLMQNWDHISYILKHLNLQPKEAHGCDFSRVRTWYLDNNARYVRQLIMLSSFITPEINSVFSTQMQNLSGRVKFNPLYNGVISELPLPVPVKQSFSRFDCLSPAKDPDARFKQFTTTILSSLVRNITTSRNKASAGGTLIFIPSYLDFVRLRNYFATSQQTTNVSFGAISEYTEPKEINRTRSHFMNGRQSVLLYTERMHHFRRYQLRGVKRIIMYGVPDNPVFWGEIVGFLGLDQASIVEAAEGGVRALFSKYDALKLERIVGTKRVGNMLREKGGDTFTFM</sequence>
<evidence type="ECO:0000256" key="5">
    <source>
        <dbReference type="ARBA" id="ARBA00015422"/>
    </source>
</evidence>
<dbReference type="OrthoDB" id="10264378at2759"/>
<dbReference type="PANTHER" id="PTHR12933:SF0">
    <property type="entry name" value="U3 SMALL NUCLEOLAR RNA-ASSOCIATED PROTEIN 25 HOMOLOG"/>
    <property type="match status" value="1"/>
</dbReference>
<evidence type="ECO:0000259" key="12">
    <source>
        <dbReference type="Pfam" id="PF06862"/>
    </source>
</evidence>
<evidence type="ECO:0000313" key="14">
    <source>
        <dbReference type="EMBL" id="OJI97656.1"/>
    </source>
</evidence>
<keyword evidence="6 10" id="KW-0690">Ribosome biogenesis</keyword>
<comment type="similarity">
    <text evidence="3 10">Belongs to the UTP25 family.</text>
</comment>
<dbReference type="STRING" id="1036611.A0A1L9P845"/>
<evidence type="ECO:0000256" key="1">
    <source>
        <dbReference type="ARBA" id="ARBA00002883"/>
    </source>
</evidence>
<organism evidence="14 15">
    <name type="scientific">Aspergillus versicolor CBS 583.65</name>
    <dbReference type="NCBI Taxonomy" id="1036611"/>
    <lineage>
        <taxon>Eukaryota</taxon>
        <taxon>Fungi</taxon>
        <taxon>Dikarya</taxon>
        <taxon>Ascomycota</taxon>
        <taxon>Pezizomycotina</taxon>
        <taxon>Eurotiomycetes</taxon>
        <taxon>Eurotiomycetidae</taxon>
        <taxon>Eurotiales</taxon>
        <taxon>Aspergillaceae</taxon>
        <taxon>Aspergillus</taxon>
        <taxon>Aspergillus subgen. Nidulantes</taxon>
    </lineage>
</organism>
<dbReference type="GO" id="GO:0034511">
    <property type="term" value="F:U3 snoRNA binding"/>
    <property type="evidence" value="ECO:0007669"/>
    <property type="project" value="InterPro"/>
</dbReference>
<name>A0A1L9P845_ASPVE</name>
<evidence type="ECO:0000256" key="4">
    <source>
        <dbReference type="ARBA" id="ARBA00011192"/>
    </source>
</evidence>
<keyword evidence="9 10" id="KW-0687">Ribonucleoprotein</keyword>
<dbReference type="Pfam" id="PF06862">
    <property type="entry name" value="Utp25_C"/>
    <property type="match status" value="1"/>
</dbReference>